<keyword evidence="7 8" id="KW-0472">Membrane</keyword>
<dbReference type="PANTHER" id="PTHR34975">
    <property type="entry name" value="SPORE GERMINATION PROTEIN A2"/>
    <property type="match status" value="1"/>
</dbReference>
<keyword evidence="6 8" id="KW-1133">Transmembrane helix</keyword>
<comment type="subcellular location">
    <subcellularLocation>
        <location evidence="1">Membrane</location>
        <topology evidence="1">Multi-pass membrane protein</topology>
    </subcellularLocation>
</comment>
<feature type="transmembrane region" description="Helical" evidence="8">
    <location>
        <begin position="12"/>
        <end position="31"/>
    </location>
</feature>
<feature type="transmembrane region" description="Helical" evidence="8">
    <location>
        <begin position="186"/>
        <end position="204"/>
    </location>
</feature>
<evidence type="ECO:0000256" key="1">
    <source>
        <dbReference type="ARBA" id="ARBA00004141"/>
    </source>
</evidence>
<keyword evidence="10" id="KW-1185">Reference proteome</keyword>
<evidence type="ECO:0000313" key="10">
    <source>
        <dbReference type="Proteomes" id="UP000628775"/>
    </source>
</evidence>
<feature type="transmembrane region" description="Helical" evidence="8">
    <location>
        <begin position="272"/>
        <end position="294"/>
    </location>
</feature>
<feature type="transmembrane region" description="Helical" evidence="8">
    <location>
        <begin position="216"/>
        <end position="241"/>
    </location>
</feature>
<proteinExistence type="inferred from homology"/>
<dbReference type="GO" id="GO:0009847">
    <property type="term" value="P:spore germination"/>
    <property type="evidence" value="ECO:0007669"/>
    <property type="project" value="InterPro"/>
</dbReference>
<comment type="similarity">
    <text evidence="2">Belongs to the amino acid-polyamine-organocation (APC) superfamily. Spore germination protein (SGP) (TC 2.A.3.9) family.</text>
</comment>
<comment type="caution">
    <text evidence="9">The sequence shown here is derived from an EMBL/GenBank/DDBJ whole genome shotgun (WGS) entry which is preliminary data.</text>
</comment>
<dbReference type="Pfam" id="PF03845">
    <property type="entry name" value="Spore_permease"/>
    <property type="match status" value="1"/>
</dbReference>
<evidence type="ECO:0000313" key="9">
    <source>
        <dbReference type="EMBL" id="GGE33514.1"/>
    </source>
</evidence>
<evidence type="ECO:0000256" key="2">
    <source>
        <dbReference type="ARBA" id="ARBA00007998"/>
    </source>
</evidence>
<dbReference type="EMBL" id="BMIR01000003">
    <property type="protein sequence ID" value="GGE33514.1"/>
    <property type="molecule type" value="Genomic_DNA"/>
</dbReference>
<reference evidence="9" key="2">
    <citation type="submission" date="2020-09" db="EMBL/GenBank/DDBJ databases">
        <authorList>
            <person name="Sun Q."/>
            <person name="Zhou Y."/>
        </authorList>
    </citation>
    <scope>NUCLEOTIDE SEQUENCE</scope>
    <source>
        <strain evidence="9">CGMCC 1.15371</strain>
    </source>
</reference>
<dbReference type="AlphaFoldDB" id="A0A8J2VN59"/>
<gene>
    <name evidence="9" type="primary">gerKB</name>
    <name evidence="9" type="ORF">GCM10011391_10230</name>
</gene>
<feature type="transmembrane region" description="Helical" evidence="8">
    <location>
        <begin position="120"/>
        <end position="140"/>
    </location>
</feature>
<feature type="transmembrane region" description="Helical" evidence="8">
    <location>
        <begin position="37"/>
        <end position="57"/>
    </location>
</feature>
<dbReference type="PANTHER" id="PTHR34975:SF2">
    <property type="entry name" value="SPORE GERMINATION PROTEIN A2"/>
    <property type="match status" value="1"/>
</dbReference>
<evidence type="ECO:0000256" key="6">
    <source>
        <dbReference type="ARBA" id="ARBA00022989"/>
    </source>
</evidence>
<evidence type="ECO:0000256" key="4">
    <source>
        <dbReference type="ARBA" id="ARBA00022544"/>
    </source>
</evidence>
<dbReference type="GO" id="GO:0016020">
    <property type="term" value="C:membrane"/>
    <property type="evidence" value="ECO:0007669"/>
    <property type="project" value="UniProtKB-SubCell"/>
</dbReference>
<evidence type="ECO:0000256" key="3">
    <source>
        <dbReference type="ARBA" id="ARBA00022448"/>
    </source>
</evidence>
<feature type="transmembrane region" description="Helical" evidence="8">
    <location>
        <begin position="306"/>
        <end position="322"/>
    </location>
</feature>
<evidence type="ECO:0000256" key="5">
    <source>
        <dbReference type="ARBA" id="ARBA00022692"/>
    </source>
</evidence>
<dbReference type="InterPro" id="IPR004761">
    <property type="entry name" value="Spore_GerAB"/>
</dbReference>
<evidence type="ECO:0000256" key="8">
    <source>
        <dbReference type="SAM" id="Phobius"/>
    </source>
</evidence>
<sequence length="364" mass="40785">MDPNKITHHQFIILVMLFTIGSNILDAPFVITNVANQSGWLAGILGWGVGILLVWLYSTVAQQFPKQTFIEYSQAVLGKALGNALNLFYVIYYFFLSSVMVGLIISFLNLQILPRTPMEVIGISFLLIAITGVHYGLGVIGRSAEIFFPWISTFLCLMFILLLPQINLSHLTPILDGGVRPIFRAAFTFLGLPFLELPIFLMIIPYVDNQKHIKKCFLLGTLLGGLVLVSTIFLCILVLGAQLTSLNQYPSYQLGKEISIGNFIQRIEVMVAIIWILTIFYKLSICLFVTSHGLSKLLHLKEQRSVLLPLILIISVITRIISPNQSFYDQFIRYYWAPASLPIGLGIPLLLLIVGRLRKKSIAL</sequence>
<protein>
    <submittedName>
        <fullName evidence="9">Germination protein GerKB</fullName>
    </submittedName>
</protein>
<dbReference type="Proteomes" id="UP000628775">
    <property type="component" value="Unassembled WGS sequence"/>
</dbReference>
<keyword evidence="4" id="KW-0309">Germination</keyword>
<evidence type="ECO:0000256" key="7">
    <source>
        <dbReference type="ARBA" id="ARBA00023136"/>
    </source>
</evidence>
<dbReference type="Gene3D" id="1.20.1740.10">
    <property type="entry name" value="Amino acid/polyamine transporter I"/>
    <property type="match status" value="1"/>
</dbReference>
<keyword evidence="5 8" id="KW-0812">Transmembrane</keyword>
<reference evidence="9" key="1">
    <citation type="journal article" date="2014" name="Int. J. Syst. Evol. Microbiol.">
        <title>Complete genome sequence of Corynebacterium casei LMG S-19264T (=DSM 44701T), isolated from a smear-ripened cheese.</title>
        <authorList>
            <consortium name="US DOE Joint Genome Institute (JGI-PGF)"/>
            <person name="Walter F."/>
            <person name="Albersmeier A."/>
            <person name="Kalinowski J."/>
            <person name="Ruckert C."/>
        </authorList>
    </citation>
    <scope>NUCLEOTIDE SEQUENCE</scope>
    <source>
        <strain evidence="9">CGMCC 1.15371</strain>
    </source>
</reference>
<dbReference type="NCBIfam" id="TIGR00912">
    <property type="entry name" value="2A0309"/>
    <property type="match status" value="1"/>
</dbReference>
<feature type="transmembrane region" description="Helical" evidence="8">
    <location>
        <begin position="334"/>
        <end position="354"/>
    </location>
</feature>
<feature type="transmembrane region" description="Helical" evidence="8">
    <location>
        <begin position="147"/>
        <end position="166"/>
    </location>
</feature>
<keyword evidence="3" id="KW-0813">Transport</keyword>
<name>A0A8J2VN59_9BACL</name>
<accession>A0A8J2VN59</accession>
<organism evidence="9 10">
    <name type="scientific">Pullulanibacillus camelliae</name>
    <dbReference type="NCBI Taxonomy" id="1707096"/>
    <lineage>
        <taxon>Bacteria</taxon>
        <taxon>Bacillati</taxon>
        <taxon>Bacillota</taxon>
        <taxon>Bacilli</taxon>
        <taxon>Bacillales</taxon>
        <taxon>Sporolactobacillaceae</taxon>
        <taxon>Pullulanibacillus</taxon>
    </lineage>
</organism>
<feature type="transmembrane region" description="Helical" evidence="8">
    <location>
        <begin position="87"/>
        <end position="108"/>
    </location>
</feature>
<dbReference type="RefSeq" id="WP_188690095.1">
    <property type="nucleotide sequence ID" value="NZ_BMIR01000003.1"/>
</dbReference>